<dbReference type="InterPro" id="IPR011009">
    <property type="entry name" value="Kinase-like_dom_sf"/>
</dbReference>
<dbReference type="PROSITE" id="PS00108">
    <property type="entry name" value="PROTEIN_KINASE_ST"/>
    <property type="match status" value="1"/>
</dbReference>
<dbReference type="SUPFAM" id="SSF56112">
    <property type="entry name" value="Protein kinase-like (PK-like)"/>
    <property type="match status" value="1"/>
</dbReference>
<dbReference type="InterPro" id="IPR000719">
    <property type="entry name" value="Prot_kinase_dom"/>
</dbReference>
<name>A0A976M3K1_THEOR</name>
<reference evidence="8" key="1">
    <citation type="submission" date="2022-07" db="EMBL/GenBank/DDBJ databases">
        <title>Evaluation of T. orientalis genome assembly methods using nanopore sequencing and analysis of variation between genomes.</title>
        <authorList>
            <person name="Yam J."/>
            <person name="Micallef M.L."/>
            <person name="Liu M."/>
            <person name="Djordjevic S.P."/>
            <person name="Bogema D.R."/>
            <person name="Jenkins C."/>
        </authorList>
    </citation>
    <scope>NUCLEOTIDE SEQUENCE</scope>
    <source>
        <strain evidence="8">Fish Creek</strain>
    </source>
</reference>
<dbReference type="PANTHER" id="PTHR45646:SF11">
    <property type="entry name" value="SERINE_THREONINE-PROTEIN KINASE DOA"/>
    <property type="match status" value="1"/>
</dbReference>
<evidence type="ECO:0000256" key="5">
    <source>
        <dbReference type="ARBA" id="ARBA00022840"/>
    </source>
</evidence>
<dbReference type="Gene3D" id="1.10.510.10">
    <property type="entry name" value="Transferase(Phosphotransferase) domain 1"/>
    <property type="match status" value="1"/>
</dbReference>
<dbReference type="AlphaFoldDB" id="A0A976M3K1"/>
<dbReference type="GO" id="GO:0004712">
    <property type="term" value="F:protein serine/threonine/tyrosine kinase activity"/>
    <property type="evidence" value="ECO:0007669"/>
    <property type="project" value="UniProtKB-EC"/>
</dbReference>
<feature type="compositionally biased region" description="Basic residues" evidence="6">
    <location>
        <begin position="97"/>
        <end position="114"/>
    </location>
</feature>
<keyword evidence="1" id="KW-0723">Serine/threonine-protein kinase</keyword>
<evidence type="ECO:0000256" key="1">
    <source>
        <dbReference type="ARBA" id="ARBA00022527"/>
    </source>
</evidence>
<protein>
    <submittedName>
        <fullName evidence="8">Serine-threonine protein kinase</fullName>
        <ecNumber evidence="8">2.7.12.1</ecNumber>
    </submittedName>
</protein>
<dbReference type="PANTHER" id="PTHR45646">
    <property type="entry name" value="SERINE/THREONINE-PROTEIN KINASE DOA-RELATED"/>
    <property type="match status" value="1"/>
</dbReference>
<evidence type="ECO:0000256" key="4">
    <source>
        <dbReference type="ARBA" id="ARBA00022777"/>
    </source>
</evidence>
<dbReference type="EMBL" id="CP056065">
    <property type="protein sequence ID" value="UKJ87695.2"/>
    <property type="molecule type" value="Genomic_DNA"/>
</dbReference>
<evidence type="ECO:0000256" key="2">
    <source>
        <dbReference type="ARBA" id="ARBA00022679"/>
    </source>
</evidence>
<dbReference type="Pfam" id="PF00069">
    <property type="entry name" value="Pkinase"/>
    <property type="match status" value="1"/>
</dbReference>
<feature type="compositionally biased region" description="Basic residues" evidence="6">
    <location>
        <begin position="141"/>
        <end position="152"/>
    </location>
</feature>
<feature type="compositionally biased region" description="Basic residues" evidence="6">
    <location>
        <begin position="46"/>
        <end position="87"/>
    </location>
</feature>
<dbReference type="InterPro" id="IPR008271">
    <property type="entry name" value="Ser/Thr_kinase_AS"/>
</dbReference>
<feature type="compositionally biased region" description="Basic and acidic residues" evidence="6">
    <location>
        <begin position="18"/>
        <end position="28"/>
    </location>
</feature>
<sequence length="503" mass="60009">MSHEDDYRSVSNGRYYRKRESSWVENHRRPSSRRYGSRHLYNSSNYRHRHEKYSRYRSRSFSRTNSSRRYRKHRGSPHRRRHHHSSRKSSLSDTYYRRGRRYSSHRRRSHRSYRKYSGDRYRKDSSHRRRRRSSDRYYEKRRSHRKRSHDKRPKSPTDEIIHFKWERGMNLSDYVVLNKVSDGTFGRVLLCEREGKEFAVKVVRDVEKYTQSAKIEADILLDIKKSDLNAESHCVVLHDNFMYRNRNMCLVFENLGPSLYDFLEKNDFKGFFIADIQKMAYQLLKGLSFLRKKRLIHTDIKPENILLVSGKNDFIEVPFPRSATGMMTKRPATSDIKLIDFGSAIYEDEYHSSIINTRQYRAPEVILDVGWSYSSDLWSLGCTLMELYTGNLLFRTHSHMEHLAMMEKIIGPFPDNMIVSARKSHGKDYVAADSPKLNWPDGAKSKSSIYRVDECRPLLDLVKPEHRVFGEFIRYILNLDPSKRPTPEEAMEHQFFMLKLPEN</sequence>
<keyword evidence="2 8" id="KW-0808">Transferase</keyword>
<evidence type="ECO:0000259" key="7">
    <source>
        <dbReference type="PROSITE" id="PS50011"/>
    </source>
</evidence>
<dbReference type="Proteomes" id="UP000244803">
    <property type="component" value="Chromosome 1"/>
</dbReference>
<evidence type="ECO:0000256" key="3">
    <source>
        <dbReference type="ARBA" id="ARBA00022741"/>
    </source>
</evidence>
<evidence type="ECO:0000256" key="6">
    <source>
        <dbReference type="SAM" id="MobiDB-lite"/>
    </source>
</evidence>
<gene>
    <name evidence="8" type="ORF">MACJ_000135</name>
</gene>
<dbReference type="OrthoDB" id="283111at2759"/>
<dbReference type="GO" id="GO:0005524">
    <property type="term" value="F:ATP binding"/>
    <property type="evidence" value="ECO:0007669"/>
    <property type="project" value="UniProtKB-KW"/>
</dbReference>
<keyword evidence="4 8" id="KW-0418">Kinase</keyword>
<dbReference type="SMART" id="SM00220">
    <property type="entry name" value="S_TKc"/>
    <property type="match status" value="1"/>
</dbReference>
<dbReference type="Gene3D" id="3.30.200.20">
    <property type="entry name" value="Phosphorylase Kinase, domain 1"/>
    <property type="match status" value="1"/>
</dbReference>
<evidence type="ECO:0000313" key="9">
    <source>
        <dbReference type="Proteomes" id="UP000244803"/>
    </source>
</evidence>
<evidence type="ECO:0000313" key="8">
    <source>
        <dbReference type="EMBL" id="UKJ87695.2"/>
    </source>
</evidence>
<dbReference type="GO" id="GO:0004674">
    <property type="term" value="F:protein serine/threonine kinase activity"/>
    <property type="evidence" value="ECO:0007669"/>
    <property type="project" value="UniProtKB-KW"/>
</dbReference>
<accession>A0A976M3K1</accession>
<organism evidence="8 9">
    <name type="scientific">Theileria orientalis</name>
    <dbReference type="NCBI Taxonomy" id="68886"/>
    <lineage>
        <taxon>Eukaryota</taxon>
        <taxon>Sar</taxon>
        <taxon>Alveolata</taxon>
        <taxon>Apicomplexa</taxon>
        <taxon>Aconoidasida</taxon>
        <taxon>Piroplasmida</taxon>
        <taxon>Theileriidae</taxon>
        <taxon>Theileria</taxon>
    </lineage>
</organism>
<dbReference type="InterPro" id="IPR051175">
    <property type="entry name" value="CLK_kinases"/>
</dbReference>
<dbReference type="EC" id="2.7.12.1" evidence="8"/>
<dbReference type="PROSITE" id="PS50011">
    <property type="entry name" value="PROTEIN_KINASE_DOM"/>
    <property type="match status" value="1"/>
</dbReference>
<dbReference type="GO" id="GO:0005634">
    <property type="term" value="C:nucleus"/>
    <property type="evidence" value="ECO:0007669"/>
    <property type="project" value="TreeGrafter"/>
</dbReference>
<dbReference type="CDD" id="cd14134">
    <property type="entry name" value="PKc_CLK"/>
    <property type="match status" value="1"/>
</dbReference>
<keyword evidence="5" id="KW-0067">ATP-binding</keyword>
<feature type="region of interest" description="Disordered" evidence="6">
    <location>
        <begin position="1"/>
        <end position="156"/>
    </location>
</feature>
<keyword evidence="3" id="KW-0547">Nucleotide-binding</keyword>
<feature type="domain" description="Protein kinase" evidence="7">
    <location>
        <begin position="174"/>
        <end position="496"/>
    </location>
</feature>
<proteinExistence type="predicted"/>